<dbReference type="EMBL" id="VITR01000001">
    <property type="protein sequence ID" value="TWB45979.1"/>
    <property type="molecule type" value="Genomic_DNA"/>
</dbReference>
<feature type="compositionally biased region" description="Low complexity" evidence="1">
    <location>
        <begin position="310"/>
        <end position="330"/>
    </location>
</feature>
<proteinExistence type="predicted"/>
<protein>
    <submittedName>
        <fullName evidence="3">Fimbrial assembly protein PilN</fullName>
    </submittedName>
</protein>
<keyword evidence="2" id="KW-0472">Membrane</keyword>
<feature type="transmembrane region" description="Helical" evidence="2">
    <location>
        <begin position="140"/>
        <end position="164"/>
    </location>
</feature>
<dbReference type="RefSeq" id="WP_145729271.1">
    <property type="nucleotide sequence ID" value="NZ_VITR01000001.1"/>
</dbReference>
<dbReference type="OrthoDB" id="7350955at2"/>
<dbReference type="AlphaFoldDB" id="A0A560HKD7"/>
<evidence type="ECO:0000256" key="1">
    <source>
        <dbReference type="SAM" id="MobiDB-lite"/>
    </source>
</evidence>
<feature type="region of interest" description="Disordered" evidence="1">
    <location>
        <begin position="307"/>
        <end position="335"/>
    </location>
</feature>
<name>A0A560HKD7_9PROT</name>
<dbReference type="Pfam" id="PF05137">
    <property type="entry name" value="PilN"/>
    <property type="match status" value="1"/>
</dbReference>
<keyword evidence="2" id="KW-0812">Transmembrane</keyword>
<organism evidence="3 4">
    <name type="scientific">Nitrospirillum amazonense</name>
    <dbReference type="NCBI Taxonomy" id="28077"/>
    <lineage>
        <taxon>Bacteria</taxon>
        <taxon>Pseudomonadati</taxon>
        <taxon>Pseudomonadota</taxon>
        <taxon>Alphaproteobacteria</taxon>
        <taxon>Rhodospirillales</taxon>
        <taxon>Azospirillaceae</taxon>
        <taxon>Nitrospirillum</taxon>
    </lineage>
</organism>
<keyword evidence="4" id="KW-1185">Reference proteome</keyword>
<evidence type="ECO:0000256" key="2">
    <source>
        <dbReference type="SAM" id="Phobius"/>
    </source>
</evidence>
<dbReference type="InterPro" id="IPR007813">
    <property type="entry name" value="PilN"/>
</dbReference>
<feature type="transmembrane region" description="Helical" evidence="2">
    <location>
        <begin position="184"/>
        <end position="206"/>
    </location>
</feature>
<evidence type="ECO:0000313" key="3">
    <source>
        <dbReference type="EMBL" id="TWB45979.1"/>
    </source>
</evidence>
<reference evidence="3 4" key="1">
    <citation type="submission" date="2019-06" db="EMBL/GenBank/DDBJ databases">
        <title>Genomic Encyclopedia of Type Strains, Phase IV (KMG-V): Genome sequencing to study the core and pangenomes of soil and plant-associated prokaryotes.</title>
        <authorList>
            <person name="Whitman W."/>
        </authorList>
    </citation>
    <scope>NUCLEOTIDE SEQUENCE [LARGE SCALE GENOMIC DNA]</scope>
    <source>
        <strain evidence="3 4">BR 11622</strain>
    </source>
</reference>
<sequence>MPTLAHRLRRLAVLAMDALADGAAAALPPWGRRILGLEVPVLFLSPGGAGLTAPSIRMPIRLVLHPTDVHAVDVPLPKGRLLGGIVDARGFVEIQAHRFMPLRPDLLAWDVVTLPPAGSPAGPPAGGAGTARVHMVRRSVLSAALAWAAAVGLTPAGITAAAAGPAPEFLRFDPARVRRRFLRLATAAGLFWLSLPIPFAVALWILDRQTAMVEQKLAVVAKDARVVRDMRDRILFLSPDAAGTALLLAQPGRGQVLDELALALPDSVWLKDVALTPEAVTIQGRALDLADVLARVRAAGPFVDPRFTDPPDAVASPPAAPVAGQAGGAPRDFTLTTSLAVGRP</sequence>
<keyword evidence="2" id="KW-1133">Transmembrane helix</keyword>
<evidence type="ECO:0000313" key="4">
    <source>
        <dbReference type="Proteomes" id="UP000315751"/>
    </source>
</evidence>
<accession>A0A560HKD7</accession>
<gene>
    <name evidence="3" type="ORF">FBZ90_101314</name>
</gene>
<dbReference type="Proteomes" id="UP000315751">
    <property type="component" value="Unassembled WGS sequence"/>
</dbReference>
<comment type="caution">
    <text evidence="3">The sequence shown here is derived from an EMBL/GenBank/DDBJ whole genome shotgun (WGS) entry which is preliminary data.</text>
</comment>